<sequence>MNFKHEEILKSEDKVKNYTKSGSAKVTIPHIPSTKSASASKRPFWRSPLNVITLFIPNAISILYFGVLSSPVYVSTSSLIVTNPVKDTDSLTSLLSGSSGSSSDGAYVLKSFIGSWDEYRRIDAQYDLAHAYSNGDLYARYGGLSMLFHNNDVARWHYYQNQVAVDVDERSGITTINVRGFEPNVASGIARAVVADAIAHINSMNQASEDNFVSTAKKHADALRDAITADELALSAFRSDKGIYDPEQYNEALLTEVQSLTAKNIDLNAQYQALTHGAANNPMVYNYQSQMAVLEKAILGVNRNAATIAQITPAYNALTLRRETDIALLKQAEIAAQEASFKAGQNHYSLNMISAPSEPHAPELPHRLWRVLEVAAVTVLLRLIAG</sequence>
<proteinExistence type="predicted"/>
<evidence type="ECO:0000313" key="1">
    <source>
        <dbReference type="EMBL" id="GLQ69563.1"/>
    </source>
</evidence>
<evidence type="ECO:0000313" key="2">
    <source>
        <dbReference type="Proteomes" id="UP001156672"/>
    </source>
</evidence>
<dbReference type="InterPro" id="IPR050445">
    <property type="entry name" value="Bact_polysacc_biosynth/exp"/>
</dbReference>
<protein>
    <recommendedName>
        <fullName evidence="3">Capsule biosynthesis protein</fullName>
    </recommendedName>
</protein>
<dbReference type="Proteomes" id="UP001156672">
    <property type="component" value="Unassembled WGS sequence"/>
</dbReference>
<comment type="caution">
    <text evidence="1">The sequence shown here is derived from an EMBL/GenBank/DDBJ whole genome shotgun (WGS) entry which is preliminary data.</text>
</comment>
<keyword evidence="2" id="KW-1185">Reference proteome</keyword>
<dbReference type="RefSeq" id="WP_145995661.1">
    <property type="nucleotide sequence ID" value="NZ_BEWL01000022.1"/>
</dbReference>
<dbReference type="PANTHER" id="PTHR32309:SF13">
    <property type="entry name" value="FERRIC ENTEROBACTIN TRANSPORT PROTEIN FEPE"/>
    <property type="match status" value="1"/>
</dbReference>
<name>A0ABQ5X168_9PROT</name>
<gene>
    <name evidence="1" type="ORF">GCM10007866_20160</name>
</gene>
<organism evidence="1 2">
    <name type="scientific">Gluconobacter albidus</name>
    <dbReference type="NCBI Taxonomy" id="318683"/>
    <lineage>
        <taxon>Bacteria</taxon>
        <taxon>Pseudomonadati</taxon>
        <taxon>Pseudomonadota</taxon>
        <taxon>Alphaproteobacteria</taxon>
        <taxon>Acetobacterales</taxon>
        <taxon>Acetobacteraceae</taxon>
        <taxon>Gluconobacter</taxon>
    </lineage>
</organism>
<dbReference type="EMBL" id="BSNW01000041">
    <property type="protein sequence ID" value="GLQ69563.1"/>
    <property type="molecule type" value="Genomic_DNA"/>
</dbReference>
<dbReference type="PANTHER" id="PTHR32309">
    <property type="entry name" value="TYROSINE-PROTEIN KINASE"/>
    <property type="match status" value="1"/>
</dbReference>
<accession>A0ABQ5X168</accession>
<evidence type="ECO:0008006" key="3">
    <source>
        <dbReference type="Google" id="ProtNLM"/>
    </source>
</evidence>
<reference evidence="2" key="1">
    <citation type="journal article" date="2019" name="Int. J. Syst. Evol. Microbiol.">
        <title>The Global Catalogue of Microorganisms (GCM) 10K type strain sequencing project: providing services to taxonomists for standard genome sequencing and annotation.</title>
        <authorList>
            <consortium name="The Broad Institute Genomics Platform"/>
            <consortium name="The Broad Institute Genome Sequencing Center for Infectious Disease"/>
            <person name="Wu L."/>
            <person name="Ma J."/>
        </authorList>
    </citation>
    <scope>NUCLEOTIDE SEQUENCE [LARGE SCALE GENOMIC DNA]</scope>
    <source>
        <strain evidence="2">NBRC 3250</strain>
    </source>
</reference>